<organism evidence="2">
    <name type="scientific">viral metagenome</name>
    <dbReference type="NCBI Taxonomy" id="1070528"/>
    <lineage>
        <taxon>unclassified sequences</taxon>
        <taxon>metagenomes</taxon>
        <taxon>organismal metagenomes</taxon>
    </lineage>
</organism>
<reference evidence="2" key="1">
    <citation type="journal article" date="2020" name="Nature">
        <title>Giant virus diversity and host interactions through global metagenomics.</title>
        <authorList>
            <person name="Schulz F."/>
            <person name="Roux S."/>
            <person name="Paez-Espino D."/>
            <person name="Jungbluth S."/>
            <person name="Walsh D.A."/>
            <person name="Denef V.J."/>
            <person name="McMahon K.D."/>
            <person name="Konstantinidis K.T."/>
            <person name="Eloe-Fadrosh E.A."/>
            <person name="Kyrpides N.C."/>
            <person name="Woyke T."/>
        </authorList>
    </citation>
    <scope>NUCLEOTIDE SEQUENCE</scope>
    <source>
        <strain evidence="2">GVMAG-M-3300023174-46</strain>
    </source>
</reference>
<feature type="domain" description="Peptidase S74" evidence="1">
    <location>
        <begin position="1902"/>
        <end position="1992"/>
    </location>
</feature>
<evidence type="ECO:0000313" key="2">
    <source>
        <dbReference type="EMBL" id="QHT18412.1"/>
    </source>
</evidence>
<accession>A0A6C0DQ14</accession>
<name>A0A6C0DQ14_9ZZZZ</name>
<dbReference type="Pfam" id="PF13884">
    <property type="entry name" value="Peptidase_S74"/>
    <property type="match status" value="1"/>
</dbReference>
<proteinExistence type="predicted"/>
<sequence>MATTVYVNQSTSVVQIDSSQIVSGIPAVVYLSTLNAPGSLVTIRDIAGQVSLTKQIVVSTTFGNHYLDGPNISSYTITQPYGFLTVNPKTSSIWAVTNTFAFPAESSAATIQSLTATRVDASTIHGYEGVFSTALISSLSSDAIYINHYLSSGKSTILNETWMTGGLRTFGTISTTSSLNVGTTISTQGLLATSSIQVPYAELQLSSGTSLNIAGQLVAASTISTLGAINAGGAIRTTSNLFVGLSSYLNGSLYVGTSALFRGTISTNADVAVGGQLDVAGKLDVHGVSFFETTVSTAAQLNVGGTLSTQGSLAVRGDSVFRSSILALSSMSTLGNFMVKGYMSTQSSVAIGDSLTIQNFLTVGSNISTGGSLLLGGSLSTLGSAWIGGGLSTIQQASFGSSVQIKGSLSVFSSLQTSTLSVSYDATVERNLRVLSSAYISSSYAKASYIGDYDALTVPTTTYGLSNYTSTLQVGLFSTLGNMTIGGTVSTTKGLFVGGGISTMQQASFGSTVEVLGSLTAFSSLQTSSLSVSYDATVGQDLEVLRDSYLSTTFVKTVVLAEYNDVDLGLPTHSYGFSNYTSTLQFGLFSTTGAINAAGAISTLSSLNVGNDVSVYGGLSTRTFVSTLGSLGVGGDSYMYGTLRVKGDTTFESAVIFDGTAPSFAGADYTGDVSIAGRLLVGNSNGDFVTVTGALLTSQAASIEIAGHVNVGSDIVGSNDMSLPTGRATLSSVHVTGDILVSRGFSTNSIAAFARLVVLNDAYDQQYYPIRDGGGGLDLLNVWGNSYFDGDVTINGLLDVSGIALPRNVKVSTITAGADVPEGQMCSTSLFVYGSTLLTGTLSTAGLITTSGLISTTNSVEIGQNLHVLSNVSCQEFSTFNNACVGGDLFTFYNHYLGGDGLIAGHLEVNTGTIGGLLISTPTMSSVLVNASNIFVGTVGSRSDPYVVDITGDSVFRGNQSITAFGTAPGIYFEQDDLKSYSLFMSNTAFFLTDNGNSATYQRLTFYPTEGVYGPGLGVGNFVSQPDTDTNLFYTLDVYGTTNTSTIRAGTGSISTLGAMNTTTSTLLTSTLYMGDPTYDSRFPLNVNGYINATGLYINGSPFSFVPTPPPHLSTTTVTASTIYASTLYSDTSYLTLVSSTQANVRLLSTTYLFADRTTLQTRMLPTFITLDGSVDTFYTSVDSGNTWISQPAGFLVGLTLKCIAYDGTQWLFGGSNASDEMSVWALTDVFDSNATVYEVSYLSGSVGTWKDFVYNGSYYLFVGSNSISPDYCMSTWSGLFNNLVPNEYDAIVPSASGRTLQSCNKAVWNGTFWVAVGLPTSGGLATIESSTDGLNWSASYNTFTSEGTSVAWNGKLFVAVGSSSDASIKYSYDADSWTNTSVTTDMTTVVWNGLLFVAAGGSSLYFSYDGITWTASTGTFSGITNGVWNGSLFLLTGSSAVYSSSDGINWSTVGSPTFVSVGYSSNVTEPVLIGNTSFYTSQQPSYTTSTNSILMYSNALLMNNTLFTNTTGQVGINCNLPTSALTVNGRATIQTPGFQTLFVAGGRLSSSGSNLIKYSTDRQTWTNASVFGSGTDCTSILYGGPGATTQFIASIWNGSSTSLFQSRDGISWDSLASFTALTRLNTIVWTGSWYVAVGSNWNAFETQIVRSKDAISWQRAASGFSPSFAFGRGVSYSAGTGTLVATGSVNAGGTANQSIQRSTDLGATWTTSGTNYALGTGGYAVANNGSSNWVVVGQGSSPNNSIKYSTTDASSWSSASTALYTLFRSVCWTGVNFVAVGDSTIYSPTGASWTTAASGAFSSGGYSVIYDGTYVIATGNDATKQIKISSDHGSNWTNVTSLTGFSSYGQSLATTSNLTADFQVTNTLYVTPGRIGINCNAPLYELDVKGNIRSSNVVYPSDRRLKSNIQTIEHSLSTIQSLRGVFYTMQSETKRSIGLIAQEVQEILPEVVHTDASSEKMLSINYAPIVSLLIEGIKELSDKYTILQSTLAAHI</sequence>
<dbReference type="PROSITE" id="PS51688">
    <property type="entry name" value="ICA"/>
    <property type="match status" value="1"/>
</dbReference>
<protein>
    <recommendedName>
        <fullName evidence="1">Peptidase S74 domain-containing protein</fullName>
    </recommendedName>
</protein>
<dbReference type="EMBL" id="MN739655">
    <property type="protein sequence ID" value="QHT18412.1"/>
    <property type="molecule type" value="Genomic_DNA"/>
</dbReference>
<dbReference type="SUPFAM" id="SSF110296">
    <property type="entry name" value="Oligoxyloglucan reducing end-specific cellobiohydrolase"/>
    <property type="match status" value="2"/>
</dbReference>
<dbReference type="InterPro" id="IPR030392">
    <property type="entry name" value="S74_ICA"/>
</dbReference>
<evidence type="ECO:0000259" key="1">
    <source>
        <dbReference type="PROSITE" id="PS51688"/>
    </source>
</evidence>